<keyword evidence="1" id="KW-0732">Signal</keyword>
<accession>A0A2T8HWK4</accession>
<evidence type="ECO:0008006" key="4">
    <source>
        <dbReference type="Google" id="ProtNLM"/>
    </source>
</evidence>
<organism evidence="2 3">
    <name type="scientific">Pararhodobacter oceanensis</name>
    <dbReference type="NCBI Taxonomy" id="2172121"/>
    <lineage>
        <taxon>Bacteria</taxon>
        <taxon>Pseudomonadati</taxon>
        <taxon>Pseudomonadota</taxon>
        <taxon>Alphaproteobacteria</taxon>
        <taxon>Rhodobacterales</taxon>
        <taxon>Paracoccaceae</taxon>
        <taxon>Pararhodobacter</taxon>
    </lineage>
</organism>
<feature type="signal peptide" evidence="1">
    <location>
        <begin position="1"/>
        <end position="21"/>
    </location>
</feature>
<dbReference type="EMBL" id="QDKM01000002">
    <property type="protein sequence ID" value="PVH29809.1"/>
    <property type="molecule type" value="Genomic_DNA"/>
</dbReference>
<dbReference type="AlphaFoldDB" id="A0A2T8HWK4"/>
<sequence length="158" mass="17062">MHRFGGLLTAAFILLAGAAAAESECRADRVELRGPGGKSAFTVEVAATDAERSQGLMHRESMARFAGMFFIFDHPHSAAFWMENTLIPLDMLFIDETGLVRTVHENAVPLDRTPIQGGPDILYVLEINGGMAAMLGLEAGAELRHPSIDPALAVWPCE</sequence>
<dbReference type="Proteomes" id="UP000245911">
    <property type="component" value="Unassembled WGS sequence"/>
</dbReference>
<evidence type="ECO:0000313" key="3">
    <source>
        <dbReference type="Proteomes" id="UP000245911"/>
    </source>
</evidence>
<dbReference type="RefSeq" id="WP_116557884.1">
    <property type="nucleotide sequence ID" value="NZ_JBLWXM010000001.1"/>
</dbReference>
<keyword evidence="3" id="KW-1185">Reference proteome</keyword>
<evidence type="ECO:0000313" key="2">
    <source>
        <dbReference type="EMBL" id="PVH29809.1"/>
    </source>
</evidence>
<proteinExistence type="predicted"/>
<dbReference type="Pfam" id="PF02643">
    <property type="entry name" value="DUF192"/>
    <property type="match status" value="1"/>
</dbReference>
<dbReference type="InterPro" id="IPR038695">
    <property type="entry name" value="Saro_0823-like_sf"/>
</dbReference>
<dbReference type="PANTHER" id="PTHR37953:SF1">
    <property type="entry name" value="UPF0127 PROTEIN MJ1496"/>
    <property type="match status" value="1"/>
</dbReference>
<protein>
    <recommendedName>
        <fullName evidence="4">DUF192 domain-containing protein</fullName>
    </recommendedName>
</protein>
<feature type="chain" id="PRO_5015470626" description="DUF192 domain-containing protein" evidence="1">
    <location>
        <begin position="22"/>
        <end position="158"/>
    </location>
</feature>
<dbReference type="OrthoDB" id="9808290at2"/>
<dbReference type="PANTHER" id="PTHR37953">
    <property type="entry name" value="UPF0127 PROTEIN MJ1496"/>
    <property type="match status" value="1"/>
</dbReference>
<reference evidence="2 3" key="1">
    <citation type="submission" date="2018-04" db="EMBL/GenBank/DDBJ databases">
        <title>Pararhodobacter oceanense sp. nov., isolated from marine intertidal sediment.</title>
        <authorList>
            <person name="Wang X.-L."/>
            <person name="Du Z.-J."/>
        </authorList>
    </citation>
    <scope>NUCLEOTIDE SEQUENCE [LARGE SCALE GENOMIC DNA]</scope>
    <source>
        <strain evidence="2 3">AM505</strain>
    </source>
</reference>
<evidence type="ECO:0000256" key="1">
    <source>
        <dbReference type="SAM" id="SignalP"/>
    </source>
</evidence>
<name>A0A2T8HWK4_9RHOB</name>
<dbReference type="InterPro" id="IPR003795">
    <property type="entry name" value="DUF192"/>
</dbReference>
<dbReference type="Gene3D" id="2.60.120.1140">
    <property type="entry name" value="Protein of unknown function DUF192"/>
    <property type="match status" value="1"/>
</dbReference>
<gene>
    <name evidence="2" type="ORF">DDE20_06820</name>
</gene>
<comment type="caution">
    <text evidence="2">The sequence shown here is derived from an EMBL/GenBank/DDBJ whole genome shotgun (WGS) entry which is preliminary data.</text>
</comment>